<dbReference type="InterPro" id="IPR044846">
    <property type="entry name" value="GH10"/>
</dbReference>
<keyword evidence="4 6" id="KW-0326">Glycosidase</keyword>
<gene>
    <name evidence="8" type="ORF">PHLCEN_2v11612</name>
</gene>
<accession>A0A2R6NKG9</accession>
<proteinExistence type="inferred from homology"/>
<dbReference type="OrthoDB" id="3055998at2759"/>
<feature type="domain" description="GH10" evidence="7">
    <location>
        <begin position="1"/>
        <end position="238"/>
    </location>
</feature>
<dbReference type="PANTHER" id="PTHR31490:SF76">
    <property type="entry name" value="ENDO-1,4-BETA-XYLANASE C"/>
    <property type="match status" value="1"/>
</dbReference>
<keyword evidence="5 6" id="KW-0624">Polysaccharide degradation</keyword>
<dbReference type="STRING" id="98765.A0A2R6NKG9"/>
<dbReference type="SUPFAM" id="SSF51445">
    <property type="entry name" value="(Trans)glycosidases"/>
    <property type="match status" value="1"/>
</dbReference>
<evidence type="ECO:0000256" key="4">
    <source>
        <dbReference type="ARBA" id="ARBA00023295"/>
    </source>
</evidence>
<evidence type="ECO:0000256" key="3">
    <source>
        <dbReference type="ARBA" id="ARBA00023277"/>
    </source>
</evidence>
<dbReference type="SMART" id="SM00633">
    <property type="entry name" value="Glyco_10"/>
    <property type="match status" value="1"/>
</dbReference>
<dbReference type="EMBL" id="MLYV02001160">
    <property type="protein sequence ID" value="PSR72512.1"/>
    <property type="molecule type" value="Genomic_DNA"/>
</dbReference>
<evidence type="ECO:0000259" key="7">
    <source>
        <dbReference type="PROSITE" id="PS51760"/>
    </source>
</evidence>
<dbReference type="InterPro" id="IPR017853">
    <property type="entry name" value="GH"/>
</dbReference>
<evidence type="ECO:0000313" key="9">
    <source>
        <dbReference type="Proteomes" id="UP000186601"/>
    </source>
</evidence>
<dbReference type="EC" id="3.2.1.8" evidence="6"/>
<dbReference type="GO" id="GO:0031176">
    <property type="term" value="F:endo-1,4-beta-xylanase activity"/>
    <property type="evidence" value="ECO:0007669"/>
    <property type="project" value="UniProtKB-EC"/>
</dbReference>
<keyword evidence="2 6" id="KW-0378">Hydrolase</keyword>
<evidence type="ECO:0000256" key="1">
    <source>
        <dbReference type="ARBA" id="ARBA00007495"/>
    </source>
</evidence>
<keyword evidence="9" id="KW-1185">Reference proteome</keyword>
<dbReference type="GO" id="GO:0000272">
    <property type="term" value="P:polysaccharide catabolic process"/>
    <property type="evidence" value="ECO:0007669"/>
    <property type="project" value="UniProtKB-KW"/>
</dbReference>
<comment type="similarity">
    <text evidence="1 6">Belongs to the glycosyl hydrolase 10 (cellulase F) family.</text>
</comment>
<name>A0A2R6NKG9_9APHY</name>
<keyword evidence="3 6" id="KW-0119">Carbohydrate metabolism</keyword>
<sequence>MPLSTICRFVHILSVSAINDKTTLTSVIQTHISNVAGHFKGKVRSWDVVNEIFNDDGTFRSSVFYNVLGDSFVTIAFQAARAADPNAKLYINDYNLDSNNAKLQAVVNLVKKINGSGTKLIDGIGTQMHLSAGGAGGASAALTLAATAGVEVAITGKSCPHDNDFDSIPLSSLPELDIAGAAPNDYVTVVKACLAQPSCVSITSWGVSDKDSWRASSTPLLFDSNFNPKPAYTAVIQALA</sequence>
<evidence type="ECO:0000256" key="2">
    <source>
        <dbReference type="ARBA" id="ARBA00022801"/>
    </source>
</evidence>
<dbReference type="Pfam" id="PF00331">
    <property type="entry name" value="Glyco_hydro_10"/>
    <property type="match status" value="1"/>
</dbReference>
<dbReference type="PRINTS" id="PR00134">
    <property type="entry name" value="GLHYDRLASE10"/>
</dbReference>
<comment type="catalytic activity">
    <reaction evidence="6">
        <text>Endohydrolysis of (1-&gt;4)-beta-D-xylosidic linkages in xylans.</text>
        <dbReference type="EC" id="3.2.1.8"/>
    </reaction>
</comment>
<evidence type="ECO:0000256" key="6">
    <source>
        <dbReference type="RuleBase" id="RU361174"/>
    </source>
</evidence>
<dbReference type="PROSITE" id="PS51760">
    <property type="entry name" value="GH10_2"/>
    <property type="match status" value="1"/>
</dbReference>
<evidence type="ECO:0000256" key="5">
    <source>
        <dbReference type="ARBA" id="ARBA00023326"/>
    </source>
</evidence>
<reference evidence="8 9" key="1">
    <citation type="submission" date="2018-02" db="EMBL/GenBank/DDBJ databases">
        <title>Genome sequence of the basidiomycete white-rot fungus Phlebia centrifuga.</title>
        <authorList>
            <person name="Granchi Z."/>
            <person name="Peng M."/>
            <person name="de Vries R.P."/>
            <person name="Hilden K."/>
            <person name="Makela M.R."/>
            <person name="Grigoriev I."/>
            <person name="Riley R."/>
        </authorList>
    </citation>
    <scope>NUCLEOTIDE SEQUENCE [LARGE SCALE GENOMIC DNA]</scope>
    <source>
        <strain evidence="8 9">FBCC195</strain>
    </source>
</reference>
<evidence type="ECO:0000313" key="8">
    <source>
        <dbReference type="EMBL" id="PSR72512.1"/>
    </source>
</evidence>
<organism evidence="8 9">
    <name type="scientific">Hermanssonia centrifuga</name>
    <dbReference type="NCBI Taxonomy" id="98765"/>
    <lineage>
        <taxon>Eukaryota</taxon>
        <taxon>Fungi</taxon>
        <taxon>Dikarya</taxon>
        <taxon>Basidiomycota</taxon>
        <taxon>Agaricomycotina</taxon>
        <taxon>Agaricomycetes</taxon>
        <taxon>Polyporales</taxon>
        <taxon>Meruliaceae</taxon>
        <taxon>Hermanssonia</taxon>
    </lineage>
</organism>
<dbReference type="Proteomes" id="UP000186601">
    <property type="component" value="Unassembled WGS sequence"/>
</dbReference>
<dbReference type="AlphaFoldDB" id="A0A2R6NKG9"/>
<comment type="caution">
    <text evidence="8">The sequence shown here is derived from an EMBL/GenBank/DDBJ whole genome shotgun (WGS) entry which is preliminary data.</text>
</comment>
<dbReference type="InterPro" id="IPR001000">
    <property type="entry name" value="GH10_dom"/>
</dbReference>
<protein>
    <recommendedName>
        <fullName evidence="6">Beta-xylanase</fullName>
        <ecNumber evidence="6">3.2.1.8</ecNumber>
    </recommendedName>
</protein>
<dbReference type="Gene3D" id="3.20.20.80">
    <property type="entry name" value="Glycosidases"/>
    <property type="match status" value="1"/>
</dbReference>
<dbReference type="PANTHER" id="PTHR31490">
    <property type="entry name" value="GLYCOSYL HYDROLASE"/>
    <property type="match status" value="1"/>
</dbReference>